<evidence type="ECO:0000256" key="1">
    <source>
        <dbReference type="SAM" id="MobiDB-lite"/>
    </source>
</evidence>
<feature type="compositionally biased region" description="Polar residues" evidence="1">
    <location>
        <begin position="19"/>
        <end position="28"/>
    </location>
</feature>
<protein>
    <submittedName>
        <fullName evidence="2">5-methyltetrahydropteroyltriglutamate--homocysteine methyltransferase</fullName>
    </submittedName>
</protein>
<dbReference type="EMBL" id="CP005960">
    <property type="protein sequence ID" value="AHZ71803.1"/>
    <property type="molecule type" value="Genomic_DNA"/>
</dbReference>
<gene>
    <name evidence="2" type="ORF">OU5_4724</name>
</gene>
<dbReference type="AlphaFoldDB" id="A0A024EHK9"/>
<evidence type="ECO:0000313" key="3">
    <source>
        <dbReference type="Proteomes" id="UP000026913"/>
    </source>
</evidence>
<dbReference type="HOGENOM" id="CLU_3238388_0_0_6"/>
<proteinExistence type="predicted"/>
<name>A0A024EHK9_9PSED</name>
<sequence>MGQSHGEFLPVKDGAIVDSQPNMRQTQPFRVDHKFSSWSPPGA</sequence>
<evidence type="ECO:0000313" key="2">
    <source>
        <dbReference type="EMBL" id="AHZ71803.1"/>
    </source>
</evidence>
<keyword evidence="2" id="KW-0489">Methyltransferase</keyword>
<dbReference type="KEGG" id="pman:OU5_4724"/>
<dbReference type="GO" id="GO:0008168">
    <property type="term" value="F:methyltransferase activity"/>
    <property type="evidence" value="ECO:0007669"/>
    <property type="project" value="UniProtKB-KW"/>
</dbReference>
<organism evidence="2 3">
    <name type="scientific">Pseudomonas mandelii JR-1</name>
    <dbReference type="NCBI Taxonomy" id="1147786"/>
    <lineage>
        <taxon>Bacteria</taxon>
        <taxon>Pseudomonadati</taxon>
        <taxon>Pseudomonadota</taxon>
        <taxon>Gammaproteobacteria</taxon>
        <taxon>Pseudomonadales</taxon>
        <taxon>Pseudomonadaceae</taxon>
        <taxon>Pseudomonas</taxon>
    </lineage>
</organism>
<reference evidence="2 3" key="1">
    <citation type="journal article" date="2012" name="J. Bacteriol.">
        <title>Genome sequence of cold-adapted Pseudomonas mandelii strain JR-1.</title>
        <authorList>
            <person name="Jang S.H."/>
            <person name="Kim J."/>
            <person name="Kim J."/>
            <person name="Hong S."/>
            <person name="Lee C."/>
        </authorList>
    </citation>
    <scope>NUCLEOTIDE SEQUENCE [LARGE SCALE GENOMIC DNA]</scope>
    <source>
        <strain evidence="2 3">JR-1</strain>
    </source>
</reference>
<dbReference type="Proteomes" id="UP000026913">
    <property type="component" value="Chromosome"/>
</dbReference>
<accession>A0A024EHK9</accession>
<dbReference type="GO" id="GO:0032259">
    <property type="term" value="P:methylation"/>
    <property type="evidence" value="ECO:0007669"/>
    <property type="project" value="UniProtKB-KW"/>
</dbReference>
<feature type="region of interest" description="Disordered" evidence="1">
    <location>
        <begin position="1"/>
        <end position="43"/>
    </location>
</feature>
<keyword evidence="2" id="KW-0808">Transferase</keyword>